<evidence type="ECO:0000313" key="4">
    <source>
        <dbReference type="RefSeq" id="XP_056865921.1"/>
    </source>
</evidence>
<evidence type="ECO:0000313" key="3">
    <source>
        <dbReference type="RefSeq" id="XP_018492710.1"/>
    </source>
</evidence>
<dbReference type="OrthoDB" id="298344at2759"/>
<reference evidence="3 4" key="2">
    <citation type="submission" date="2025-04" db="UniProtKB">
        <authorList>
            <consortium name="RefSeq"/>
        </authorList>
    </citation>
    <scope>IDENTIFICATION</scope>
    <source>
        <tissue evidence="3 4">Leaf</tissue>
    </source>
</reference>
<dbReference type="AlphaFoldDB" id="A0A6J0P6W0"/>
<dbReference type="Proteomes" id="UP000504610">
    <property type="component" value="Chromosome 1"/>
</dbReference>
<dbReference type="GeneID" id="108862933"/>
<feature type="compositionally biased region" description="Basic and acidic residues" evidence="1">
    <location>
        <begin position="180"/>
        <end position="193"/>
    </location>
</feature>
<feature type="compositionally biased region" description="Basic and acidic residues" evidence="1">
    <location>
        <begin position="152"/>
        <end position="170"/>
    </location>
</feature>
<dbReference type="RefSeq" id="XP_056865921.1">
    <property type="nucleotide sequence ID" value="XM_057009941.1"/>
</dbReference>
<sequence>MRNMKSCAAAAAAAAMKPVKKEPIVIDLDSDDEDVLCGELNEVTMDTDVSVESGEANPSNMQMTFSAAGASGDDNWDNKIDHQYLKLFDSLMDDGNSYLSDNPLRCIRYEVDNGGYDEREFKGKQKSRVDGATKKNAVVSRTPHRVQASTKKTREFVLRRRESPVSDKSVDATSHARRNSQRDVEARDKEIREAEMVPDEGYKSYLTSLVEKRKSSSGSKPEKEIQVKREEVDAMSLSDSDSIEVDDRPFLDEEVSPFVASKSYKVVDLEEESEDEGDQCSSWFRKEIMNVLKKPYSEKEFKELEHVASVCKWLTKSKELLDGRDFTYTTNQKTPSYLDQYPEFKRMFERALYGEDRYRALNLLRGFIFYLTKVARHDAFKPWLDNECLKVTCF</sequence>
<dbReference type="RefSeq" id="XP_018492710.1">
    <property type="nucleotide sequence ID" value="XM_018637208.2"/>
</dbReference>
<name>A0A6J0P6W0_RAPSA</name>
<evidence type="ECO:0000256" key="1">
    <source>
        <dbReference type="SAM" id="MobiDB-lite"/>
    </source>
</evidence>
<organism evidence="2 3">
    <name type="scientific">Raphanus sativus</name>
    <name type="common">Radish</name>
    <name type="synonym">Raphanus raphanistrum var. sativus</name>
    <dbReference type="NCBI Taxonomy" id="3726"/>
    <lineage>
        <taxon>Eukaryota</taxon>
        <taxon>Viridiplantae</taxon>
        <taxon>Streptophyta</taxon>
        <taxon>Embryophyta</taxon>
        <taxon>Tracheophyta</taxon>
        <taxon>Spermatophyta</taxon>
        <taxon>Magnoliopsida</taxon>
        <taxon>eudicotyledons</taxon>
        <taxon>Gunneridae</taxon>
        <taxon>Pentapetalae</taxon>
        <taxon>rosids</taxon>
        <taxon>malvids</taxon>
        <taxon>Brassicales</taxon>
        <taxon>Brassicaceae</taxon>
        <taxon>Brassiceae</taxon>
        <taxon>Raphanus</taxon>
    </lineage>
</organism>
<dbReference type="KEGG" id="rsz:108862933"/>
<feature type="compositionally biased region" description="Basic and acidic residues" evidence="1">
    <location>
        <begin position="123"/>
        <end position="133"/>
    </location>
</feature>
<dbReference type="PANTHER" id="PTHR34194:SF2">
    <property type="entry name" value="F14J8.16 PROTEIN"/>
    <property type="match status" value="1"/>
</dbReference>
<protein>
    <submittedName>
        <fullName evidence="3 4">Uncharacterized protein LOC108862933</fullName>
    </submittedName>
</protein>
<reference evidence="2" key="1">
    <citation type="journal article" date="2019" name="Database">
        <title>The radish genome database (RadishGD): an integrated information resource for radish genomics.</title>
        <authorList>
            <person name="Yu H.J."/>
            <person name="Baek S."/>
            <person name="Lee Y.J."/>
            <person name="Cho A."/>
            <person name="Mun J.H."/>
        </authorList>
    </citation>
    <scope>NUCLEOTIDE SEQUENCE [LARGE SCALE GENOMIC DNA]</scope>
    <source>
        <strain evidence="2">cv. WK10039</strain>
    </source>
</reference>
<feature type="region of interest" description="Disordered" evidence="1">
    <location>
        <begin position="123"/>
        <end position="193"/>
    </location>
</feature>
<dbReference type="PANTHER" id="PTHR34194">
    <property type="entry name" value="F14J8.16 PROTEIN"/>
    <property type="match status" value="1"/>
</dbReference>
<proteinExistence type="predicted"/>
<accession>A0A6J0P6W0</accession>
<gene>
    <name evidence="3 4" type="primary">LOC108862933</name>
</gene>
<keyword evidence="2" id="KW-1185">Reference proteome</keyword>
<evidence type="ECO:0000313" key="2">
    <source>
        <dbReference type="Proteomes" id="UP000504610"/>
    </source>
</evidence>